<evidence type="ECO:0008006" key="4">
    <source>
        <dbReference type="Google" id="ProtNLM"/>
    </source>
</evidence>
<accession>A0A3P3R606</accession>
<organism evidence="2 3">
    <name type="scientific">Halocatena pleomorpha</name>
    <dbReference type="NCBI Taxonomy" id="1785090"/>
    <lineage>
        <taxon>Archaea</taxon>
        <taxon>Methanobacteriati</taxon>
        <taxon>Methanobacteriota</taxon>
        <taxon>Stenosarchaea group</taxon>
        <taxon>Halobacteria</taxon>
        <taxon>Halobacteriales</taxon>
        <taxon>Natronomonadaceae</taxon>
        <taxon>Halocatena</taxon>
    </lineage>
</organism>
<dbReference type="PROSITE" id="PS51257">
    <property type="entry name" value="PROKAR_LIPOPROTEIN"/>
    <property type="match status" value="1"/>
</dbReference>
<proteinExistence type="predicted"/>
<evidence type="ECO:0000313" key="2">
    <source>
        <dbReference type="EMBL" id="RRJ28060.1"/>
    </source>
</evidence>
<dbReference type="RefSeq" id="WP_124956828.1">
    <property type="nucleotide sequence ID" value="NZ_RRCH01000042.1"/>
</dbReference>
<reference evidence="2 3" key="1">
    <citation type="submission" date="2018-11" db="EMBL/GenBank/DDBJ databases">
        <title>Taxonoimc description of Halomarina strain SPP-AMP-1.</title>
        <authorList>
            <person name="Pal Y."/>
            <person name="Srinivasana K."/>
            <person name="Verma A."/>
            <person name="Kumar P."/>
        </authorList>
    </citation>
    <scope>NUCLEOTIDE SEQUENCE [LARGE SCALE GENOMIC DNA]</scope>
    <source>
        <strain evidence="2 3">SPP-AMP-1</strain>
    </source>
</reference>
<comment type="caution">
    <text evidence="2">The sequence shown here is derived from an EMBL/GenBank/DDBJ whole genome shotgun (WGS) entry which is preliminary data.</text>
</comment>
<evidence type="ECO:0000313" key="3">
    <source>
        <dbReference type="Proteomes" id="UP000282322"/>
    </source>
</evidence>
<dbReference type="Pfam" id="PF24381">
    <property type="entry name" value="DUF7537"/>
    <property type="match status" value="1"/>
</dbReference>
<evidence type="ECO:0000256" key="1">
    <source>
        <dbReference type="SAM" id="MobiDB-lite"/>
    </source>
</evidence>
<protein>
    <recommendedName>
        <fullName evidence="4">LppX_LprAFG lipoprotein</fullName>
    </recommendedName>
</protein>
<keyword evidence="3" id="KW-1185">Reference proteome</keyword>
<name>A0A3P3R606_9EURY</name>
<dbReference type="InterPro" id="IPR055959">
    <property type="entry name" value="DUF7537"/>
</dbReference>
<feature type="region of interest" description="Disordered" evidence="1">
    <location>
        <begin position="27"/>
        <end position="51"/>
    </location>
</feature>
<gene>
    <name evidence="2" type="ORF">EIK79_16890</name>
</gene>
<dbReference type="OrthoDB" id="237998at2157"/>
<dbReference type="Gene3D" id="2.50.20.20">
    <property type="match status" value="1"/>
</dbReference>
<dbReference type="EMBL" id="RRCH01000042">
    <property type="protein sequence ID" value="RRJ28060.1"/>
    <property type="molecule type" value="Genomic_DNA"/>
</dbReference>
<sequence length="273" mass="29294">MKARYVSTLCLVVAIMLAGCAGVSPFGSNASDTSTPPNQTEATVTTTDEADISFPAGYAESGIADPETAADQHQAALSEYDNHTRNLTIMDGASKSKIYITSQIDVAEKRGAMKISTVRAGNSLFNETTYHEEGTTYDSSSILGADRYNTTKEPFSSFKANNSNVSGLENMLENVSVRNAGTVTHDGETLFRYNATNVSKAEPFVSTVQPVDIDAVESFNGTVLVDEEGIIRQFKTTTTYVDEGKTETATISVLFTDIGSTAVNKPDWIETAE</sequence>
<feature type="compositionally biased region" description="Polar residues" evidence="1">
    <location>
        <begin position="27"/>
        <end position="39"/>
    </location>
</feature>
<dbReference type="AlphaFoldDB" id="A0A3P3R606"/>
<dbReference type="Proteomes" id="UP000282322">
    <property type="component" value="Unassembled WGS sequence"/>
</dbReference>